<evidence type="ECO:0000256" key="2">
    <source>
        <dbReference type="ARBA" id="ARBA00022475"/>
    </source>
</evidence>
<evidence type="ECO:0000256" key="5">
    <source>
        <dbReference type="ARBA" id="ARBA00023136"/>
    </source>
</evidence>
<dbReference type="InterPro" id="IPR010343">
    <property type="entry name" value="ArAE_1"/>
</dbReference>
<protein>
    <submittedName>
        <fullName evidence="7">Membrane protein</fullName>
    </submittedName>
</protein>
<feature type="transmembrane region" description="Helical" evidence="6">
    <location>
        <begin position="56"/>
        <end position="73"/>
    </location>
</feature>
<name>A0ABQ1YH02_9BACL</name>
<proteinExistence type="predicted"/>
<evidence type="ECO:0000256" key="1">
    <source>
        <dbReference type="ARBA" id="ARBA00004651"/>
    </source>
</evidence>
<feature type="transmembrane region" description="Helical" evidence="6">
    <location>
        <begin position="12"/>
        <end position="36"/>
    </location>
</feature>
<organism evidence="7 8">
    <name type="scientific">Paenibacillus segetis</name>
    <dbReference type="NCBI Taxonomy" id="1325360"/>
    <lineage>
        <taxon>Bacteria</taxon>
        <taxon>Bacillati</taxon>
        <taxon>Bacillota</taxon>
        <taxon>Bacilli</taxon>
        <taxon>Bacillales</taxon>
        <taxon>Paenibacillaceae</taxon>
        <taxon>Paenibacillus</taxon>
    </lineage>
</organism>
<feature type="transmembrane region" description="Helical" evidence="6">
    <location>
        <begin position="101"/>
        <end position="117"/>
    </location>
</feature>
<evidence type="ECO:0000256" key="6">
    <source>
        <dbReference type="SAM" id="Phobius"/>
    </source>
</evidence>
<evidence type="ECO:0000256" key="3">
    <source>
        <dbReference type="ARBA" id="ARBA00022692"/>
    </source>
</evidence>
<reference evidence="8" key="1">
    <citation type="journal article" date="2019" name="Int. J. Syst. Evol. Microbiol.">
        <title>The Global Catalogue of Microorganisms (GCM) 10K type strain sequencing project: providing services to taxonomists for standard genome sequencing and annotation.</title>
        <authorList>
            <consortium name="The Broad Institute Genomics Platform"/>
            <consortium name="The Broad Institute Genome Sequencing Center for Infectious Disease"/>
            <person name="Wu L."/>
            <person name="Ma J."/>
        </authorList>
    </citation>
    <scope>NUCLEOTIDE SEQUENCE [LARGE SCALE GENOMIC DNA]</scope>
    <source>
        <strain evidence="8">CGMCC 1.12769</strain>
    </source>
</reference>
<dbReference type="PANTHER" id="PTHR30509:SF9">
    <property type="entry name" value="MULTIDRUG RESISTANCE PROTEIN MDTO"/>
    <property type="match status" value="1"/>
</dbReference>
<keyword evidence="4 6" id="KW-1133">Transmembrane helix</keyword>
<keyword evidence="3 6" id="KW-0812">Transmembrane</keyword>
<keyword evidence="8" id="KW-1185">Reference proteome</keyword>
<dbReference type="Proteomes" id="UP000659344">
    <property type="component" value="Unassembled WGS sequence"/>
</dbReference>
<sequence length="287" mass="32500">MRLSIGMRNIKTAIAIFIVVIISELLNLEYPFYAAIATIISMENSVTNSFTAGKNRMMGTFVGAGVGLIFAIIDPKNAFYCAVGIVFVIYICNLLKWNKSISIASIVFLAIMLNLHVGESPLLYGLNRIFDTLIGVTVAVVVNYLIFPPKHEYNLHIARKTLMRRLTDAAEEVISLGVNGDLKDLKKDIADLEKFHELCKLEFHLTKDHGQTMNHIEEEIEICKHIYSHMRMIQRLYIEQDLLHDIPNTKQLDSESLKIVIDYHIECIFKEIESLGLIIPVTSTSMN</sequence>
<accession>A0ABQ1YH02</accession>
<dbReference type="Pfam" id="PF06081">
    <property type="entry name" value="ArAE_1"/>
    <property type="match status" value="1"/>
</dbReference>
<gene>
    <name evidence="7" type="ORF">GCM10008013_24020</name>
</gene>
<keyword evidence="2" id="KW-1003">Cell membrane</keyword>
<evidence type="ECO:0000256" key="4">
    <source>
        <dbReference type="ARBA" id="ARBA00022989"/>
    </source>
</evidence>
<feature type="transmembrane region" description="Helical" evidence="6">
    <location>
        <begin position="78"/>
        <end position="95"/>
    </location>
</feature>
<comment type="subcellular location">
    <subcellularLocation>
        <location evidence="1">Cell membrane</location>
        <topology evidence="1">Multi-pass membrane protein</topology>
    </subcellularLocation>
</comment>
<comment type="caution">
    <text evidence="7">The sequence shown here is derived from an EMBL/GenBank/DDBJ whole genome shotgun (WGS) entry which is preliminary data.</text>
</comment>
<dbReference type="EMBL" id="BMFT01000001">
    <property type="protein sequence ID" value="GGH24325.1"/>
    <property type="molecule type" value="Genomic_DNA"/>
</dbReference>
<evidence type="ECO:0000313" key="8">
    <source>
        <dbReference type="Proteomes" id="UP000659344"/>
    </source>
</evidence>
<evidence type="ECO:0000313" key="7">
    <source>
        <dbReference type="EMBL" id="GGH24325.1"/>
    </source>
</evidence>
<feature type="transmembrane region" description="Helical" evidence="6">
    <location>
        <begin position="129"/>
        <end position="147"/>
    </location>
</feature>
<keyword evidence="5 6" id="KW-0472">Membrane</keyword>
<dbReference type="PANTHER" id="PTHR30509">
    <property type="entry name" value="P-HYDROXYBENZOIC ACID EFFLUX PUMP SUBUNIT-RELATED"/>
    <property type="match status" value="1"/>
</dbReference>